<dbReference type="GO" id="GO:0005634">
    <property type="term" value="C:nucleus"/>
    <property type="evidence" value="ECO:0007669"/>
    <property type="project" value="TreeGrafter"/>
</dbReference>
<feature type="domain" description="Nudix hydrolase" evidence="2">
    <location>
        <begin position="58"/>
        <end position="215"/>
    </location>
</feature>
<dbReference type="InterPro" id="IPR015797">
    <property type="entry name" value="NUDIX_hydrolase-like_dom_sf"/>
</dbReference>
<dbReference type="GO" id="GO:0006753">
    <property type="term" value="P:nucleoside phosphate metabolic process"/>
    <property type="evidence" value="ECO:0007669"/>
    <property type="project" value="TreeGrafter"/>
</dbReference>
<dbReference type="VEuPathDB" id="FungiDB:AAP_05022"/>
<sequence>MSGQLSANPSEKRISIEPLSNEDARWIRLSKIKYSDPRGVERTWEMAQRTSRPKTASIDGVDVIAVLHKPDSPHGPEILLQKQYRPPVNKIMIEVPAGLIDANETPEECALRELREETGYIGTVQKKGPILYEGRSDSKFASAASENIPLYSNAGMSDACLNYVHVSVDMSLPENQNPKPQLEDGEFIETFTVPLRDLHSELRKLDKLGYGICARVDAISEGIELAKNLGLGN</sequence>
<dbReference type="InterPro" id="IPR000086">
    <property type="entry name" value="NUDIX_hydrolase_dom"/>
</dbReference>
<dbReference type="GO" id="GO:0005739">
    <property type="term" value="C:mitochondrion"/>
    <property type="evidence" value="ECO:0007669"/>
    <property type="project" value="EnsemblFungi"/>
</dbReference>
<evidence type="ECO:0000256" key="1">
    <source>
        <dbReference type="ARBA" id="ARBA00022801"/>
    </source>
</evidence>
<evidence type="ECO:0000313" key="4">
    <source>
        <dbReference type="Proteomes" id="UP000242877"/>
    </source>
</evidence>
<dbReference type="SUPFAM" id="SSF55811">
    <property type="entry name" value="Nudix"/>
    <property type="match status" value="1"/>
</dbReference>
<dbReference type="CDD" id="cd18888">
    <property type="entry name" value="NUDIX_ADPRase_Nudt5"/>
    <property type="match status" value="1"/>
</dbReference>
<dbReference type="Gene3D" id="3.90.79.10">
    <property type="entry name" value="Nucleoside Triphosphate Pyrophosphohydrolase"/>
    <property type="match status" value="1"/>
</dbReference>
<dbReference type="GO" id="GO:0019693">
    <property type="term" value="P:ribose phosphate metabolic process"/>
    <property type="evidence" value="ECO:0007669"/>
    <property type="project" value="EnsemblFungi"/>
</dbReference>
<dbReference type="PROSITE" id="PS51462">
    <property type="entry name" value="NUDIX"/>
    <property type="match status" value="1"/>
</dbReference>
<proteinExistence type="predicted"/>
<dbReference type="PANTHER" id="PTHR11839">
    <property type="entry name" value="UDP/ADP-SUGAR PYROPHOSPHATASE"/>
    <property type="match status" value="1"/>
</dbReference>
<reference evidence="3 4" key="1">
    <citation type="journal article" date="2016" name="Genome Biol. Evol.">
        <title>Divergent and convergent evolution of fungal pathogenicity.</title>
        <authorList>
            <person name="Shang Y."/>
            <person name="Xiao G."/>
            <person name="Zheng P."/>
            <person name="Cen K."/>
            <person name="Zhan S."/>
            <person name="Wang C."/>
        </authorList>
    </citation>
    <scope>NUCLEOTIDE SEQUENCE [LARGE SCALE GENOMIC DNA]</scope>
    <source>
        <strain evidence="3 4">ARSEF 7405</strain>
    </source>
</reference>
<dbReference type="GO" id="GO:0005829">
    <property type="term" value="C:cytosol"/>
    <property type="evidence" value="ECO:0007669"/>
    <property type="project" value="TreeGrafter"/>
</dbReference>
<dbReference type="AlphaFoldDB" id="A0A166N934"/>
<accession>A0A166N934</accession>
<evidence type="ECO:0000259" key="2">
    <source>
        <dbReference type="PROSITE" id="PS51462"/>
    </source>
</evidence>
<comment type="caution">
    <text evidence="3">The sequence shown here is derived from an EMBL/GenBank/DDBJ whole genome shotgun (WGS) entry which is preliminary data.</text>
</comment>
<dbReference type="PROSITE" id="PS00893">
    <property type="entry name" value="NUDIX_BOX"/>
    <property type="match status" value="1"/>
</dbReference>
<dbReference type="GO" id="GO:0047631">
    <property type="term" value="F:ADP-ribose diphosphatase activity"/>
    <property type="evidence" value="ECO:0007669"/>
    <property type="project" value="EnsemblFungi"/>
</dbReference>
<keyword evidence="4" id="KW-1185">Reference proteome</keyword>
<organism evidence="3 4">
    <name type="scientific">Ascosphaera apis ARSEF 7405</name>
    <dbReference type="NCBI Taxonomy" id="392613"/>
    <lineage>
        <taxon>Eukaryota</taxon>
        <taxon>Fungi</taxon>
        <taxon>Dikarya</taxon>
        <taxon>Ascomycota</taxon>
        <taxon>Pezizomycotina</taxon>
        <taxon>Eurotiomycetes</taxon>
        <taxon>Eurotiomycetidae</taxon>
        <taxon>Onygenales</taxon>
        <taxon>Ascosphaeraceae</taxon>
        <taxon>Ascosphaera</taxon>
    </lineage>
</organism>
<gene>
    <name evidence="3" type="ORF">AAP_05022</name>
</gene>
<protein>
    <submittedName>
        <fullName evidence="3">NUDIX hydrolase domain protein</fullName>
    </submittedName>
</protein>
<keyword evidence="1 3" id="KW-0378">Hydrolase</keyword>
<dbReference type="OrthoDB" id="10249920at2759"/>
<dbReference type="Proteomes" id="UP000242877">
    <property type="component" value="Unassembled WGS sequence"/>
</dbReference>
<name>A0A166N934_9EURO</name>
<dbReference type="Pfam" id="PF00293">
    <property type="entry name" value="NUDIX"/>
    <property type="match status" value="1"/>
</dbReference>
<evidence type="ECO:0000313" key="3">
    <source>
        <dbReference type="EMBL" id="KZZ88450.1"/>
    </source>
</evidence>
<dbReference type="InterPro" id="IPR020084">
    <property type="entry name" value="NUDIX_hydrolase_CS"/>
</dbReference>
<dbReference type="EMBL" id="AZGZ01000026">
    <property type="protein sequence ID" value="KZZ88450.1"/>
    <property type="molecule type" value="Genomic_DNA"/>
</dbReference>
<dbReference type="PANTHER" id="PTHR11839:SF1">
    <property type="entry name" value="ADP-SUGAR PYROPHOSPHATASE"/>
    <property type="match status" value="1"/>
</dbReference>